<reference evidence="1 2" key="1">
    <citation type="submission" date="2024-02" db="EMBL/GenBank/DDBJ databases">
        <title>Deinococcus aluminii NBRC 112889.</title>
        <authorList>
            <person name="Ichikawa N."/>
            <person name="Katano-Makiyama Y."/>
            <person name="Hidaka K."/>
        </authorList>
    </citation>
    <scope>NUCLEOTIDE SEQUENCE [LARGE SCALE GENOMIC DNA]</scope>
    <source>
        <strain evidence="1 2">NBRC 112889</strain>
    </source>
</reference>
<evidence type="ECO:0000313" key="2">
    <source>
        <dbReference type="Proteomes" id="UP001404956"/>
    </source>
</evidence>
<gene>
    <name evidence="1" type="ORF">Dalu01_02251</name>
</gene>
<name>A0ABP9XGU1_9DEIO</name>
<keyword evidence="2" id="KW-1185">Reference proteome</keyword>
<sequence length="65" mass="7540">MLEPVPPLQLRYLPSNAAWAVFFHTTLIRLAGEPLLFSSKQDAENALRTRKLLRGKSRRRKDRHA</sequence>
<accession>A0ABP9XGU1</accession>
<comment type="caution">
    <text evidence="1">The sequence shown here is derived from an EMBL/GenBank/DDBJ whole genome shotgun (WGS) entry which is preliminary data.</text>
</comment>
<evidence type="ECO:0000313" key="1">
    <source>
        <dbReference type="EMBL" id="GAA5533843.1"/>
    </source>
</evidence>
<dbReference type="EMBL" id="BAABRV010000005">
    <property type="protein sequence ID" value="GAA5533843.1"/>
    <property type="molecule type" value="Genomic_DNA"/>
</dbReference>
<organism evidence="1 2">
    <name type="scientific">Deinococcus aluminii</name>
    <dbReference type="NCBI Taxonomy" id="1656885"/>
    <lineage>
        <taxon>Bacteria</taxon>
        <taxon>Thermotogati</taxon>
        <taxon>Deinococcota</taxon>
        <taxon>Deinococci</taxon>
        <taxon>Deinococcales</taxon>
        <taxon>Deinococcaceae</taxon>
        <taxon>Deinococcus</taxon>
    </lineage>
</organism>
<protein>
    <submittedName>
        <fullName evidence="1">Uncharacterized protein</fullName>
    </submittedName>
</protein>
<dbReference type="RefSeq" id="WP_345454622.1">
    <property type="nucleotide sequence ID" value="NZ_BAABRV010000005.1"/>
</dbReference>
<dbReference type="Proteomes" id="UP001404956">
    <property type="component" value="Unassembled WGS sequence"/>
</dbReference>
<proteinExistence type="predicted"/>